<reference evidence="3 4" key="1">
    <citation type="submission" date="2016-10" db="EMBL/GenBank/DDBJ databases">
        <authorList>
            <person name="de Groot N.N."/>
        </authorList>
    </citation>
    <scope>NUCLEOTIDE SEQUENCE [LARGE SCALE GENOMIC DNA]</scope>
    <source>
        <strain evidence="3 4">DSM 29439</strain>
    </source>
</reference>
<dbReference type="SUPFAM" id="SSF51120">
    <property type="entry name" value="beta-Roll"/>
    <property type="match status" value="2"/>
</dbReference>
<feature type="domain" description="Hedgehog/Intein (Hint)" evidence="2">
    <location>
        <begin position="510"/>
        <end position="648"/>
    </location>
</feature>
<dbReference type="PRINTS" id="PR00313">
    <property type="entry name" value="CABNDNGRPT"/>
</dbReference>
<accession>A0A1I0PZI6</accession>
<dbReference type="InterPro" id="IPR011049">
    <property type="entry name" value="Serralysin-like_metalloprot_C"/>
</dbReference>
<gene>
    <name evidence="3" type="ORF">SAMN05444851_2080</name>
</gene>
<evidence type="ECO:0000259" key="2">
    <source>
        <dbReference type="Pfam" id="PF13403"/>
    </source>
</evidence>
<dbReference type="PROSITE" id="PS00330">
    <property type="entry name" value="HEMOLYSIN_CALCIUM"/>
    <property type="match status" value="3"/>
</dbReference>
<name>A0A1I0PZI6_9RHOB</name>
<dbReference type="Pfam" id="PF13403">
    <property type="entry name" value="Hint_2"/>
    <property type="match status" value="1"/>
</dbReference>
<keyword evidence="4" id="KW-1185">Reference proteome</keyword>
<evidence type="ECO:0000313" key="4">
    <source>
        <dbReference type="Proteomes" id="UP000199650"/>
    </source>
</evidence>
<dbReference type="InterPro" id="IPR036844">
    <property type="entry name" value="Hint_dom_sf"/>
</dbReference>
<dbReference type="EMBL" id="FOJB01000001">
    <property type="protein sequence ID" value="SEW20097.1"/>
    <property type="molecule type" value="Genomic_DNA"/>
</dbReference>
<dbReference type="GO" id="GO:0005509">
    <property type="term" value="F:calcium ion binding"/>
    <property type="evidence" value="ECO:0007669"/>
    <property type="project" value="InterPro"/>
</dbReference>
<dbReference type="Gene3D" id="2.150.10.10">
    <property type="entry name" value="Serralysin-like metalloprotease, C-terminal"/>
    <property type="match status" value="1"/>
</dbReference>
<evidence type="ECO:0000313" key="3">
    <source>
        <dbReference type="EMBL" id="SEW20097.1"/>
    </source>
</evidence>
<dbReference type="InterPro" id="IPR028992">
    <property type="entry name" value="Hedgehog/Intein_dom"/>
</dbReference>
<dbReference type="STRING" id="1173584.SAMN05444851_2080"/>
<dbReference type="SUPFAM" id="SSF51294">
    <property type="entry name" value="Hedgehog/intein (Hint) domain"/>
    <property type="match status" value="1"/>
</dbReference>
<proteinExistence type="predicted"/>
<dbReference type="InterPro" id="IPR018511">
    <property type="entry name" value="Hemolysin-typ_Ca-bd_CS"/>
</dbReference>
<organism evidence="3 4">
    <name type="scientific">Aliiroseovarius sediminilitoris</name>
    <dbReference type="NCBI Taxonomy" id="1173584"/>
    <lineage>
        <taxon>Bacteria</taxon>
        <taxon>Pseudomonadati</taxon>
        <taxon>Pseudomonadota</taxon>
        <taxon>Alphaproteobacteria</taxon>
        <taxon>Rhodobacterales</taxon>
        <taxon>Paracoccaceae</taxon>
        <taxon>Aliiroseovarius</taxon>
    </lineage>
</organism>
<protein>
    <submittedName>
        <fullName evidence="3">Ca2+-binding protein, RTX toxin-related</fullName>
    </submittedName>
</protein>
<dbReference type="Pfam" id="PF00353">
    <property type="entry name" value="HemolysinCabind"/>
    <property type="match status" value="2"/>
</dbReference>
<evidence type="ECO:0000256" key="1">
    <source>
        <dbReference type="SAM" id="MobiDB-lite"/>
    </source>
</evidence>
<feature type="region of interest" description="Disordered" evidence="1">
    <location>
        <begin position="96"/>
        <end position="124"/>
    </location>
</feature>
<dbReference type="AlphaFoldDB" id="A0A1I0PZI6"/>
<dbReference type="RefSeq" id="WP_091430415.1">
    <property type="nucleotide sequence ID" value="NZ_FOJB01000001.1"/>
</dbReference>
<sequence>MPQGYLVQLGDYSLDAGDSIGGPLATFTTTSTIGAGEWVWSGTYNGTTYTNTTEPGVYYEASDGNVYFVPDYGPVSTISSSSVVSAPAYATDDGVLTGTSGDDVIDGSFTDEDGDVVDGGDGTGVGGNDDVIFGYAGNDTIASGAANDTIEGGEGNDTIDGGAGDDVIYGDDKPPVDTTEVLDWSAQGGDGTNLSAGFTQNTGEMDVTVSFSSDGTNSPVYRVETSDTTYVASGEDFDSNSSLYLYGNGDGTTSTTTIDFAAATGAASLDDVENVSFRINDVDWGSGNHTDVVTVNAIDANGDPVTVTLTPGGGDTVSGNTVTANNVGESQSDLGGSVLVEIAGPVSEIEIIYGNAQSGTQAIWVSDVHFDTIPDPSQGGDDTIDGGGGDDVIYGQGGNDSLTGGLGADTLDGGAGGDTLNVAAGDTASGGTGSDTFNLDAATALDGSGPTITIDGGEDDDDSDTDTLYLNHLVDDWDDVVFDPGNSENGTATLSDGTTLTFSNIESVIICFTTDTLIQTDRGERPIQDLRPGDLVVTRDNGLQPIRWMGQKTVSGKGKLAPIQIAQGRFGNDKPLLVSPQHRMVYAGHEATLLFAEREVLVPAKHLLDGKSVVVKPTDQVTYFHMMFDRHEVVFANKAATESFHPGHEGLGAVDAAAREELFTLFPDLRADPRHYGNTARIVLRAFEARALPRVA</sequence>
<dbReference type="Gene3D" id="2.170.16.10">
    <property type="entry name" value="Hedgehog/Intein (Hint) domain"/>
    <property type="match status" value="1"/>
</dbReference>
<feature type="compositionally biased region" description="Acidic residues" evidence="1">
    <location>
        <begin position="103"/>
        <end position="118"/>
    </location>
</feature>
<dbReference type="InterPro" id="IPR001343">
    <property type="entry name" value="Hemolysn_Ca-bd"/>
</dbReference>
<dbReference type="Proteomes" id="UP000199650">
    <property type="component" value="Unassembled WGS sequence"/>
</dbReference>